<dbReference type="RefSeq" id="XP_043034070.1">
    <property type="nucleotide sequence ID" value="XM_043187411.1"/>
</dbReference>
<keyword evidence="1" id="KW-0812">Transmembrane</keyword>
<gene>
    <name evidence="2" type="ORF">BT62DRAFT_937830</name>
</gene>
<dbReference type="Proteomes" id="UP000812287">
    <property type="component" value="Unassembled WGS sequence"/>
</dbReference>
<evidence type="ECO:0000313" key="3">
    <source>
        <dbReference type="Proteomes" id="UP000812287"/>
    </source>
</evidence>
<feature type="transmembrane region" description="Helical" evidence="1">
    <location>
        <begin position="63"/>
        <end position="85"/>
    </location>
</feature>
<reference evidence="2" key="1">
    <citation type="submission" date="2020-11" db="EMBL/GenBank/DDBJ databases">
        <title>Adaptations for nitrogen fixation in a non-lichenized fungal sporocarp promotes dispersal by wood-feeding termites.</title>
        <authorList>
            <consortium name="DOE Joint Genome Institute"/>
            <person name="Koch R.A."/>
            <person name="Yoon G."/>
            <person name="Arayal U."/>
            <person name="Lail K."/>
            <person name="Amirebrahimi M."/>
            <person name="Labutti K."/>
            <person name="Lipzen A."/>
            <person name="Riley R."/>
            <person name="Barry K."/>
            <person name="Henrissat B."/>
            <person name="Grigoriev I.V."/>
            <person name="Herr J.R."/>
            <person name="Aime M.C."/>
        </authorList>
    </citation>
    <scope>NUCLEOTIDE SEQUENCE</scope>
    <source>
        <strain evidence="2">MCA 3950</strain>
    </source>
</reference>
<accession>A0A9P8AM70</accession>
<proteinExistence type="predicted"/>
<evidence type="ECO:0000313" key="2">
    <source>
        <dbReference type="EMBL" id="KAG7440570.1"/>
    </source>
</evidence>
<organism evidence="2 3">
    <name type="scientific">Guyanagaster necrorhizus</name>
    <dbReference type="NCBI Taxonomy" id="856835"/>
    <lineage>
        <taxon>Eukaryota</taxon>
        <taxon>Fungi</taxon>
        <taxon>Dikarya</taxon>
        <taxon>Basidiomycota</taxon>
        <taxon>Agaricomycotina</taxon>
        <taxon>Agaricomycetes</taxon>
        <taxon>Agaricomycetidae</taxon>
        <taxon>Agaricales</taxon>
        <taxon>Marasmiineae</taxon>
        <taxon>Physalacriaceae</taxon>
        <taxon>Guyanagaster</taxon>
    </lineage>
</organism>
<comment type="caution">
    <text evidence="2">The sequence shown here is derived from an EMBL/GenBank/DDBJ whole genome shotgun (WGS) entry which is preliminary data.</text>
</comment>
<evidence type="ECO:0000256" key="1">
    <source>
        <dbReference type="SAM" id="Phobius"/>
    </source>
</evidence>
<dbReference type="GeneID" id="66109708"/>
<keyword evidence="3" id="KW-1185">Reference proteome</keyword>
<keyword evidence="1" id="KW-0472">Membrane</keyword>
<dbReference type="AlphaFoldDB" id="A0A9P8AM70"/>
<dbReference type="EMBL" id="MU250569">
    <property type="protein sequence ID" value="KAG7440570.1"/>
    <property type="molecule type" value="Genomic_DNA"/>
</dbReference>
<protein>
    <submittedName>
        <fullName evidence="2">Uncharacterized protein</fullName>
    </submittedName>
</protein>
<dbReference type="OrthoDB" id="64915at2759"/>
<sequence length="86" mass="9681">MREKEGISGRHSISTWLDKEYTIANMEWIEKDIRQVSAGCSLSPRLRIIMDVVVSDSLYRVHLFIPAGGSTMYIIGANLLTLLLLS</sequence>
<keyword evidence="1" id="KW-1133">Transmembrane helix</keyword>
<name>A0A9P8AM70_9AGAR</name>